<organism evidence="3 4">
    <name type="scientific">Favolaschia claudopus</name>
    <dbReference type="NCBI Taxonomy" id="2862362"/>
    <lineage>
        <taxon>Eukaryota</taxon>
        <taxon>Fungi</taxon>
        <taxon>Dikarya</taxon>
        <taxon>Basidiomycota</taxon>
        <taxon>Agaricomycotina</taxon>
        <taxon>Agaricomycetes</taxon>
        <taxon>Agaricomycetidae</taxon>
        <taxon>Agaricales</taxon>
        <taxon>Marasmiineae</taxon>
        <taxon>Mycenaceae</taxon>
        <taxon>Favolaschia</taxon>
    </lineage>
</organism>
<protein>
    <recommendedName>
        <fullName evidence="5">Gustatory receptor</fullName>
    </recommendedName>
</protein>
<comment type="caution">
    <text evidence="3">The sequence shown here is derived from an EMBL/GenBank/DDBJ whole genome shotgun (WGS) entry which is preliminary data.</text>
</comment>
<name>A0AAV9ZCI0_9AGAR</name>
<proteinExistence type="predicted"/>
<evidence type="ECO:0008006" key="5">
    <source>
        <dbReference type="Google" id="ProtNLM"/>
    </source>
</evidence>
<feature type="region of interest" description="Disordered" evidence="1">
    <location>
        <begin position="310"/>
        <end position="358"/>
    </location>
</feature>
<gene>
    <name evidence="3" type="ORF">R3P38DRAFT_2581868</name>
</gene>
<accession>A0AAV9ZCI0</accession>
<dbReference type="Proteomes" id="UP001362999">
    <property type="component" value="Unassembled WGS sequence"/>
</dbReference>
<keyword evidence="2" id="KW-0812">Transmembrane</keyword>
<feature type="transmembrane region" description="Helical" evidence="2">
    <location>
        <begin position="241"/>
        <end position="262"/>
    </location>
</feature>
<feature type="compositionally biased region" description="Polar residues" evidence="1">
    <location>
        <begin position="328"/>
        <end position="352"/>
    </location>
</feature>
<keyword evidence="2" id="KW-0472">Membrane</keyword>
<keyword evidence="4" id="KW-1185">Reference proteome</keyword>
<feature type="transmembrane region" description="Helical" evidence="2">
    <location>
        <begin position="497"/>
        <end position="519"/>
    </location>
</feature>
<reference evidence="3 4" key="1">
    <citation type="journal article" date="2024" name="J Genomics">
        <title>Draft genome sequencing and assembly of Favolaschia claudopus CIRM-BRFM 2984 isolated from oak limbs.</title>
        <authorList>
            <person name="Navarro D."/>
            <person name="Drula E."/>
            <person name="Chaduli D."/>
            <person name="Cazenave R."/>
            <person name="Ahrendt S."/>
            <person name="Wang J."/>
            <person name="Lipzen A."/>
            <person name="Daum C."/>
            <person name="Barry K."/>
            <person name="Grigoriev I.V."/>
            <person name="Favel A."/>
            <person name="Rosso M.N."/>
            <person name="Martin F."/>
        </authorList>
    </citation>
    <scope>NUCLEOTIDE SEQUENCE [LARGE SCALE GENOMIC DNA]</scope>
    <source>
        <strain evidence="3 4">CIRM-BRFM 2984</strain>
    </source>
</reference>
<evidence type="ECO:0000313" key="3">
    <source>
        <dbReference type="EMBL" id="KAK6977395.1"/>
    </source>
</evidence>
<sequence length="630" mass="69763">MGANFSTEYVPSWQQSCANLFDCSSPGLVDIHGQSILCRANISNVKLDPNVWGITYSACQEKCAMNIIRQGFNFTESAIPLMTWLLPWLTLIAQLPFEAIGWRNLLSACTCLGSPALAVYSLAITASNRVYINNKFNTLKNQLPVKYGYLVKRLDSIALILKEAQQCPVRANQRHGELATLLLLNDSERDEFWKGAEKDLKNTRRDFTYSFAAQVFMAFITYLFSFIAAVHDSLGSPDVGLQFASSTVWSWMFTIVFGYIRVGCQNKSGTVREALERDASRSLDDLLLYQTALRPPGDLYEPRPQISNILPSTPVLSPGESSKALPATQESSNTSGDNLPASARQQRAPWSTGSGGDDRTMVLRDVDIESPLLSVRRWGCDVRGEEIHEGPVFNYARVLTWFALTRHIEDALATSIQNFRRGDAIPTTEIEAAELCGFNPTRQDLAAYIPWSNIPHFVFKRMIFATVIAIILQWGSTGAAIYIAYNTGTVGIGCRSGSYLIYGIAATISWLLLVASSWYSHAVMQRVETHSTRKPGLLDFLAVLTRILGNTLVVINAVWLIASTILEEIGSFQTCWCQTNAFQLGLRGWTPVFKSPSDLRSIAGGIWIGGFIWSVIISVFTSAIFAFGPE</sequence>
<keyword evidence="2" id="KW-1133">Transmembrane helix</keyword>
<dbReference type="EMBL" id="JAWWNJ010000169">
    <property type="protein sequence ID" value="KAK6977395.1"/>
    <property type="molecule type" value="Genomic_DNA"/>
</dbReference>
<feature type="transmembrane region" description="Helical" evidence="2">
    <location>
        <begin position="207"/>
        <end position="229"/>
    </location>
</feature>
<feature type="transmembrane region" description="Helical" evidence="2">
    <location>
        <begin position="540"/>
        <end position="562"/>
    </location>
</feature>
<evidence type="ECO:0000256" key="1">
    <source>
        <dbReference type="SAM" id="MobiDB-lite"/>
    </source>
</evidence>
<dbReference type="AlphaFoldDB" id="A0AAV9ZCI0"/>
<feature type="transmembrane region" description="Helical" evidence="2">
    <location>
        <begin position="462"/>
        <end position="485"/>
    </location>
</feature>
<evidence type="ECO:0000256" key="2">
    <source>
        <dbReference type="SAM" id="Phobius"/>
    </source>
</evidence>
<feature type="transmembrane region" description="Helical" evidence="2">
    <location>
        <begin position="606"/>
        <end position="627"/>
    </location>
</feature>
<evidence type="ECO:0000313" key="4">
    <source>
        <dbReference type="Proteomes" id="UP001362999"/>
    </source>
</evidence>